<proteinExistence type="predicted"/>
<dbReference type="Proteomes" id="UP000580830">
    <property type="component" value="Unassembled WGS sequence"/>
</dbReference>
<reference evidence="1 2" key="1">
    <citation type="journal article" date="2020" name="Biotechnol. Biofuels">
        <title>New insights from the biogas microbiome by comprehensive genome-resolved metagenomics of nearly 1600 species originating from multiple anaerobic digesters.</title>
        <authorList>
            <person name="Campanaro S."/>
            <person name="Treu L."/>
            <person name="Rodriguez-R L.M."/>
            <person name="Kovalovszki A."/>
            <person name="Ziels R.M."/>
            <person name="Maus I."/>
            <person name="Zhu X."/>
            <person name="Kougias P.G."/>
            <person name="Basile A."/>
            <person name="Luo G."/>
            <person name="Schluter A."/>
            <person name="Konstantinidis K.T."/>
            <person name="Angelidaki I."/>
        </authorList>
    </citation>
    <scope>NUCLEOTIDE SEQUENCE [LARGE SCALE GENOMIC DNA]</scope>
    <source>
        <strain evidence="1">AS04akNAM_125</strain>
    </source>
</reference>
<evidence type="ECO:0000313" key="1">
    <source>
        <dbReference type="EMBL" id="HHW32583.1"/>
    </source>
</evidence>
<evidence type="ECO:0008006" key="3">
    <source>
        <dbReference type="Google" id="ProtNLM"/>
    </source>
</evidence>
<dbReference type="EMBL" id="DULP01000006">
    <property type="protein sequence ID" value="HHW32583.1"/>
    <property type="molecule type" value="Genomic_DNA"/>
</dbReference>
<protein>
    <recommendedName>
        <fullName evidence="3">Flagellar assembly protein FliH</fullName>
    </recommendedName>
</protein>
<gene>
    <name evidence="1" type="ORF">GXX24_00355</name>
</gene>
<dbReference type="RefSeq" id="WP_303728768.1">
    <property type="nucleotide sequence ID" value="NZ_DULP01000006.1"/>
</dbReference>
<organism evidence="1 2">
    <name type="scientific">Paracoccus solventivorans</name>
    <dbReference type="NCBI Taxonomy" id="53463"/>
    <lineage>
        <taxon>Bacteria</taxon>
        <taxon>Pseudomonadati</taxon>
        <taxon>Pseudomonadota</taxon>
        <taxon>Alphaproteobacteria</taxon>
        <taxon>Rhodobacterales</taxon>
        <taxon>Paracoccaceae</taxon>
        <taxon>Paracoccus</taxon>
    </lineage>
</organism>
<dbReference type="AlphaFoldDB" id="A0A832QWQ2"/>
<accession>A0A832QWQ2</accession>
<sequence>MMGAVLQLERFDRDALVSPVFRQAELDAAFAEGVAEGLRRAESQRADRLCEVLAGLSASLETGRALRAQSQAEQIRALAPLLDALFDQLLPAVARIRLRDAVLAQLAELAGTVSPLGVRIRCGADTGGFLSANLARRGLSAVQVDDTGAEGSVEAEMTGGEILWDEAALAAQLHRLIEDMMETD</sequence>
<comment type="caution">
    <text evidence="1">The sequence shown here is derived from an EMBL/GenBank/DDBJ whole genome shotgun (WGS) entry which is preliminary data.</text>
</comment>
<evidence type="ECO:0000313" key="2">
    <source>
        <dbReference type="Proteomes" id="UP000580830"/>
    </source>
</evidence>
<name>A0A832QWQ2_9RHOB</name>